<accession>J9R5X1</accession>
<dbReference type="HOGENOM" id="CLU_2976438_0_0_10"/>
<dbReference type="PATRIC" id="fig|1228997.3.peg.1271"/>
<sequence>MKKIENVIESCDDCRFAKEFHEAHQKSFMILRNSSRIKGYTGVDIPPNCPLESYGSDV</sequence>
<dbReference type="RefSeq" id="WP_014938206.1">
    <property type="nucleotide sequence ID" value="NC_018609.1"/>
</dbReference>
<dbReference type="KEGG" id="rag:B739_1275"/>
<organism evidence="1 2">
    <name type="scientific">Riemerella anatipestifer RA-CH-1</name>
    <dbReference type="NCBI Taxonomy" id="1228997"/>
    <lineage>
        <taxon>Bacteria</taxon>
        <taxon>Pseudomonadati</taxon>
        <taxon>Bacteroidota</taxon>
        <taxon>Flavobacteriia</taxon>
        <taxon>Flavobacteriales</taxon>
        <taxon>Weeksellaceae</taxon>
        <taxon>Riemerella</taxon>
    </lineage>
</organism>
<keyword evidence="2" id="KW-1185">Reference proteome</keyword>
<dbReference type="AlphaFoldDB" id="J9R5X1"/>
<evidence type="ECO:0000313" key="2">
    <source>
        <dbReference type="Proteomes" id="UP000006276"/>
    </source>
</evidence>
<dbReference type="Proteomes" id="UP000006276">
    <property type="component" value="Chromosome"/>
</dbReference>
<gene>
    <name evidence="1" type="ORF">B739_1275</name>
</gene>
<dbReference type="EMBL" id="CP003787">
    <property type="protein sequence ID" value="AFR35873.1"/>
    <property type="molecule type" value="Genomic_DNA"/>
</dbReference>
<protein>
    <submittedName>
        <fullName evidence="1">Uncharacterized protein</fullName>
    </submittedName>
</protein>
<reference evidence="1 2" key="1">
    <citation type="submission" date="2012-09" db="EMBL/GenBank/DDBJ databases">
        <title>Riemerella anatipestifer vaccine strains.</title>
        <authorList>
            <person name="Chun C.A."/>
            <person name="Shu W.M."/>
            <person name="Kang Z.D."/>
            <person name="Jia W.X."/>
        </authorList>
    </citation>
    <scope>NUCLEOTIDE SEQUENCE [LARGE SCALE GENOMIC DNA]</scope>
    <source>
        <strain evidence="1 2">RA-CH-1</strain>
    </source>
</reference>
<proteinExistence type="predicted"/>
<evidence type="ECO:0000313" key="1">
    <source>
        <dbReference type="EMBL" id="AFR35873.1"/>
    </source>
</evidence>
<name>J9R5X1_RIEAN</name>